<accession>A0A6V7VKS1</accession>
<dbReference type="EMBL" id="CAJEWN010000255">
    <property type="protein sequence ID" value="CAD2175489.1"/>
    <property type="molecule type" value="Genomic_DNA"/>
</dbReference>
<reference evidence="1 2" key="1">
    <citation type="submission" date="2020-08" db="EMBL/GenBank/DDBJ databases">
        <authorList>
            <person name="Koutsovoulos G."/>
            <person name="Danchin GJ E."/>
        </authorList>
    </citation>
    <scope>NUCLEOTIDE SEQUENCE [LARGE SCALE GENOMIC DNA]</scope>
</reference>
<proteinExistence type="predicted"/>
<evidence type="ECO:0000313" key="1">
    <source>
        <dbReference type="EMBL" id="CAD2175489.1"/>
    </source>
</evidence>
<name>A0A6V7VKS1_MELEN</name>
<protein>
    <submittedName>
        <fullName evidence="1">Uncharacterized protein</fullName>
    </submittedName>
</protein>
<gene>
    <name evidence="1" type="ORF">MENT_LOCUS27216</name>
</gene>
<dbReference type="Proteomes" id="UP000580250">
    <property type="component" value="Unassembled WGS sequence"/>
</dbReference>
<sequence>MNGNTIINKINKNASLLLLEDQLINELSGILRMLWSVFVKIKEERRWFGFN</sequence>
<organism evidence="1 2">
    <name type="scientific">Meloidogyne enterolobii</name>
    <name type="common">Root-knot nematode worm</name>
    <name type="synonym">Meloidogyne mayaguensis</name>
    <dbReference type="NCBI Taxonomy" id="390850"/>
    <lineage>
        <taxon>Eukaryota</taxon>
        <taxon>Metazoa</taxon>
        <taxon>Ecdysozoa</taxon>
        <taxon>Nematoda</taxon>
        <taxon>Chromadorea</taxon>
        <taxon>Rhabditida</taxon>
        <taxon>Tylenchina</taxon>
        <taxon>Tylenchomorpha</taxon>
        <taxon>Tylenchoidea</taxon>
        <taxon>Meloidogynidae</taxon>
        <taxon>Meloidogyninae</taxon>
        <taxon>Meloidogyne</taxon>
    </lineage>
</organism>
<dbReference type="AlphaFoldDB" id="A0A6V7VKS1"/>
<evidence type="ECO:0000313" key="2">
    <source>
        <dbReference type="Proteomes" id="UP000580250"/>
    </source>
</evidence>
<comment type="caution">
    <text evidence="1">The sequence shown here is derived from an EMBL/GenBank/DDBJ whole genome shotgun (WGS) entry which is preliminary data.</text>
</comment>